<protein>
    <submittedName>
        <fullName evidence="2">Uncharacterized protein</fullName>
    </submittedName>
</protein>
<comment type="caution">
    <text evidence="2">The sequence shown here is derived from an EMBL/GenBank/DDBJ whole genome shotgun (WGS) entry which is preliminary data.</text>
</comment>
<organism evidence="2 3">
    <name type="scientific">Miscanthus lutarioriparius</name>
    <dbReference type="NCBI Taxonomy" id="422564"/>
    <lineage>
        <taxon>Eukaryota</taxon>
        <taxon>Viridiplantae</taxon>
        <taxon>Streptophyta</taxon>
        <taxon>Embryophyta</taxon>
        <taxon>Tracheophyta</taxon>
        <taxon>Spermatophyta</taxon>
        <taxon>Magnoliopsida</taxon>
        <taxon>Liliopsida</taxon>
        <taxon>Poales</taxon>
        <taxon>Poaceae</taxon>
        <taxon>PACMAD clade</taxon>
        <taxon>Panicoideae</taxon>
        <taxon>Andropogonodae</taxon>
        <taxon>Andropogoneae</taxon>
        <taxon>Saccharinae</taxon>
        <taxon>Miscanthus</taxon>
    </lineage>
</organism>
<gene>
    <name evidence="2" type="ORF">NCGR_LOCUS38647</name>
</gene>
<reference evidence="2" key="1">
    <citation type="submission" date="2020-10" db="EMBL/GenBank/DDBJ databases">
        <authorList>
            <person name="Han B."/>
            <person name="Lu T."/>
            <person name="Zhao Q."/>
            <person name="Huang X."/>
            <person name="Zhao Y."/>
        </authorList>
    </citation>
    <scope>NUCLEOTIDE SEQUENCE</scope>
</reference>
<accession>A0A811QGA2</accession>
<proteinExistence type="predicted"/>
<evidence type="ECO:0000313" key="2">
    <source>
        <dbReference type="EMBL" id="CAD6255050.1"/>
    </source>
</evidence>
<sequence>MAAAVATEAVSALPSPLSPSALPLLCRWGLAPPPPASQLAEAGDGVLPPPQTKEVAASRAGGPRVARSVADGSDEAAARQQPT</sequence>
<keyword evidence="3" id="KW-1185">Reference proteome</keyword>
<name>A0A811QGA2_9POAL</name>
<dbReference type="Proteomes" id="UP000604825">
    <property type="component" value="Unassembled WGS sequence"/>
</dbReference>
<evidence type="ECO:0000256" key="1">
    <source>
        <dbReference type="SAM" id="MobiDB-lite"/>
    </source>
</evidence>
<dbReference type="AlphaFoldDB" id="A0A811QGA2"/>
<dbReference type="EMBL" id="CAJGYO010000009">
    <property type="protein sequence ID" value="CAD6255050.1"/>
    <property type="molecule type" value="Genomic_DNA"/>
</dbReference>
<evidence type="ECO:0000313" key="3">
    <source>
        <dbReference type="Proteomes" id="UP000604825"/>
    </source>
</evidence>
<feature type="region of interest" description="Disordered" evidence="1">
    <location>
        <begin position="32"/>
        <end position="83"/>
    </location>
</feature>